<dbReference type="SMART" id="SM00014">
    <property type="entry name" value="acidPPc"/>
    <property type="match status" value="1"/>
</dbReference>
<feature type="transmembrane region" description="Helical" evidence="1">
    <location>
        <begin position="225"/>
        <end position="246"/>
    </location>
</feature>
<gene>
    <name evidence="3" type="ORF">O4J56_23810</name>
</gene>
<dbReference type="Proteomes" id="UP001527866">
    <property type="component" value="Unassembled WGS sequence"/>
</dbReference>
<feature type="transmembrane region" description="Helical" evidence="1">
    <location>
        <begin position="293"/>
        <end position="312"/>
    </location>
</feature>
<keyword evidence="1" id="KW-1133">Transmembrane helix</keyword>
<comment type="caution">
    <text evidence="3">The sequence shown here is derived from an EMBL/GenBank/DDBJ whole genome shotgun (WGS) entry which is preliminary data.</text>
</comment>
<dbReference type="Pfam" id="PF01569">
    <property type="entry name" value="PAP2"/>
    <property type="match status" value="1"/>
</dbReference>
<protein>
    <submittedName>
        <fullName evidence="3">Phosphatase PAP2 family protein</fullName>
    </submittedName>
</protein>
<dbReference type="InterPro" id="IPR000326">
    <property type="entry name" value="PAP2/HPO"/>
</dbReference>
<sequence length="334" mass="35283">MDAIWGAETGAVEWVQGWGSWLEPIMLAITALGSKTLLIAVLPLVFWSVHASLGARLTVVLLGSATVNGVLKSAGHGARPYWYDPGVRPLSTESSFGIPSGHAQTAVTLWGYLAAAAARPRVWAAALVLIALICLSRIYLGVHFFTDILGGLAVGALMLWLVVRYEHRAVAWWRSRPLLVQAALAVGLSAVGPLLVALVQATVWSGWTVPEAWTGPVPSDPDADALADAASLSGALLGVLVGFTLLDRRGWYSADGSLITRAARYITGITGVVLIFVVVKLAFPASADAAAEYTTFLGATLWASFGAPELFIRMRMADRERDGSEEPATAAPPA</sequence>
<keyword evidence="4" id="KW-1185">Reference proteome</keyword>
<dbReference type="InterPro" id="IPR036938">
    <property type="entry name" value="PAP2/HPO_sf"/>
</dbReference>
<evidence type="ECO:0000313" key="4">
    <source>
        <dbReference type="Proteomes" id="UP001527866"/>
    </source>
</evidence>
<feature type="transmembrane region" description="Helical" evidence="1">
    <location>
        <begin position="122"/>
        <end position="142"/>
    </location>
</feature>
<dbReference type="EMBL" id="JAQFWQ010000087">
    <property type="protein sequence ID" value="MDA2813691.1"/>
    <property type="molecule type" value="Genomic_DNA"/>
</dbReference>
<feature type="transmembrane region" description="Helical" evidence="1">
    <location>
        <begin position="148"/>
        <end position="166"/>
    </location>
</feature>
<evidence type="ECO:0000313" key="3">
    <source>
        <dbReference type="EMBL" id="MDA2813691.1"/>
    </source>
</evidence>
<feature type="transmembrane region" description="Helical" evidence="1">
    <location>
        <begin position="266"/>
        <end position="287"/>
    </location>
</feature>
<feature type="transmembrane region" description="Helical" evidence="1">
    <location>
        <begin position="178"/>
        <end position="205"/>
    </location>
</feature>
<feature type="domain" description="Phosphatidic acid phosphatase type 2/haloperoxidase" evidence="2">
    <location>
        <begin position="55"/>
        <end position="163"/>
    </location>
</feature>
<accession>A0ABT4U9S2</accession>
<dbReference type="RefSeq" id="WP_270688794.1">
    <property type="nucleotide sequence ID" value="NZ_JAQFWQ010000087.1"/>
</dbReference>
<feature type="transmembrane region" description="Helical" evidence="1">
    <location>
        <begin position="25"/>
        <end position="47"/>
    </location>
</feature>
<dbReference type="SUPFAM" id="SSF48317">
    <property type="entry name" value="Acid phosphatase/Vanadium-dependent haloperoxidase"/>
    <property type="match status" value="1"/>
</dbReference>
<evidence type="ECO:0000259" key="2">
    <source>
        <dbReference type="SMART" id="SM00014"/>
    </source>
</evidence>
<dbReference type="PANTHER" id="PTHR14969:SF13">
    <property type="entry name" value="AT30094P"/>
    <property type="match status" value="1"/>
</dbReference>
<name>A0ABT4U9S2_9ACTN</name>
<reference evidence="3 4" key="1">
    <citation type="submission" date="2023-01" db="EMBL/GenBank/DDBJ databases">
        <title>Draft genome sequence of Nocardiopsis sp. RSe5-2 isolated from halophytes.</title>
        <authorList>
            <person name="Duangmal K."/>
            <person name="Chantavorakit T."/>
        </authorList>
    </citation>
    <scope>NUCLEOTIDE SEQUENCE [LARGE SCALE GENOMIC DNA]</scope>
    <source>
        <strain evidence="3 4">RSe5-2</strain>
    </source>
</reference>
<keyword evidence="1" id="KW-0812">Transmembrane</keyword>
<dbReference type="PANTHER" id="PTHR14969">
    <property type="entry name" value="SPHINGOSINE-1-PHOSPHATE PHOSPHOHYDROLASE"/>
    <property type="match status" value="1"/>
</dbReference>
<keyword evidence="1" id="KW-0472">Membrane</keyword>
<proteinExistence type="predicted"/>
<dbReference type="Gene3D" id="1.20.144.10">
    <property type="entry name" value="Phosphatidic acid phosphatase type 2/haloperoxidase"/>
    <property type="match status" value="1"/>
</dbReference>
<evidence type="ECO:0000256" key="1">
    <source>
        <dbReference type="SAM" id="Phobius"/>
    </source>
</evidence>
<organism evidence="3 4">
    <name type="scientific">Nocardiopsis endophytica</name>
    <dbReference type="NCBI Taxonomy" id="3018445"/>
    <lineage>
        <taxon>Bacteria</taxon>
        <taxon>Bacillati</taxon>
        <taxon>Actinomycetota</taxon>
        <taxon>Actinomycetes</taxon>
        <taxon>Streptosporangiales</taxon>
        <taxon>Nocardiopsidaceae</taxon>
        <taxon>Nocardiopsis</taxon>
    </lineage>
</organism>